<feature type="repeat" description="ANK" evidence="3">
    <location>
        <begin position="277"/>
        <end position="309"/>
    </location>
</feature>
<dbReference type="InterPro" id="IPR044736">
    <property type="entry name" value="Gid1/RanBPM/SPLA_SPRY"/>
</dbReference>
<dbReference type="SUPFAM" id="SSF48403">
    <property type="entry name" value="Ankyrin repeat"/>
    <property type="match status" value="1"/>
</dbReference>
<dbReference type="SUPFAM" id="SSF56112">
    <property type="entry name" value="Protein kinase-like (PK-like)"/>
    <property type="match status" value="1"/>
</dbReference>
<proteinExistence type="predicted"/>
<feature type="compositionally biased region" description="Basic and acidic residues" evidence="4">
    <location>
        <begin position="1053"/>
        <end position="1064"/>
    </location>
</feature>
<dbReference type="CDD" id="cd12885">
    <property type="entry name" value="SPRY_RanBP_like"/>
    <property type="match status" value="1"/>
</dbReference>
<sequence>MAVHRAAQAGHIKVLKLFLLPLDDCILDKFVATASGQTLMHIASSYGQTEVMRWLLFEVGLDVNQTCQGQQLKRDQVHWKQWNRQFITIQGSIVRSVAVEDEGFQGPALAVHLLNNDRQLSYMEFEIQEGTHPCNISFGLGVDNGRYDYMCGLIPDTVGLNGLDGCCLTGAYSTIKQYTHKFGKGDTIGLVYNPAFRTLSYTRNGVHLGTAAKRLAPGKQSLMIGFGEPGIKLEANFFEASDCKYDKLFEAGFDELLMEEEHVQNPGNLAHPWKVKAKICPLHMAASSKSLSSLKLLLDLGAVVDQRDAEGWTAMHYTAIVGWDEGARLLLEYRADPNVVSLFDSTPILMSVKSSHAGVTQVLLESGAKLRCSAGERDRKGRTLLMWAANTGNSAIMQMLLERDVSIRAKDKLGRTALQYACNEQVVTYLENALNQMDTFRGVFLIGKQQDITEGSAGKVIMAMHQVTNNNVAIKFYRDRLMRDTSAAMLQELMPAHRFIATIPRDMNPAEVVFEDTDNRVPGCPYALVVEGGGEDLSELMARTGSTPMPENQIRYTFECIATAVNVLHSLGRVHHDLKSGNIVRFFDGTYRLVDLDNCRIAGVENHGLTTLEICPPEMSRPLLFKTPHELKSDYSADMWALGCILYEMVTHTQFLTKLKREWEGRRLDNSMLGEALDLLANLQQSQVDQVIDNLQERKRGRMLVELTSDLMRMLLKVDPRDRCTSEDVLWHSFLKGGTTASMDERNLAGVRSTLNVVHDKVDKVLLATTDIRERTINIQALSEETRDTIATCARRISGLRSLVMEVATRSEYPSTFSIGPDLNFKELLRPEAEKNAALVKWLLTLKEVTMGGKTMADVMKQLVGVKNLRLALLCERCMEPQTSYKIEENPPLVANLLPAFQVGLQMMKLYNIGACAGKFFFPALPTVPGELVAKSQEFVNSMGFKSSAQDFNCIQETLDKRQRELELGEQSEEIKGGQQLGVSYRELGNFLDKHDACKDWGGLMVVETEEEEASSHAVDCKGGVLWVCKACMTNAQGSSHETTHKASPVSEARIRKPSTEHQQTKQPVTPAKSLKSGLCGLGLGSSNNKVFPD</sequence>
<evidence type="ECO:0000256" key="1">
    <source>
        <dbReference type="ARBA" id="ARBA00022737"/>
    </source>
</evidence>
<evidence type="ECO:0000256" key="4">
    <source>
        <dbReference type="SAM" id="MobiDB-lite"/>
    </source>
</evidence>
<organism evidence="6">
    <name type="scientific">Dunaliella tertiolecta</name>
    <name type="common">Green alga</name>
    <dbReference type="NCBI Taxonomy" id="3047"/>
    <lineage>
        <taxon>Eukaryota</taxon>
        <taxon>Viridiplantae</taxon>
        <taxon>Chlorophyta</taxon>
        <taxon>core chlorophytes</taxon>
        <taxon>Chlorophyceae</taxon>
        <taxon>CS clade</taxon>
        <taxon>Chlamydomonadales</taxon>
        <taxon>Dunaliellaceae</taxon>
        <taxon>Dunaliella</taxon>
    </lineage>
</organism>
<dbReference type="Gene3D" id="1.25.40.20">
    <property type="entry name" value="Ankyrin repeat-containing domain"/>
    <property type="match status" value="2"/>
</dbReference>
<feature type="repeat" description="ANK" evidence="3">
    <location>
        <begin position="380"/>
        <end position="412"/>
    </location>
</feature>
<dbReference type="InterPro" id="IPR002110">
    <property type="entry name" value="Ankyrin_rpt"/>
</dbReference>
<name>A0A7S3QW23_DUNTE</name>
<dbReference type="GO" id="GO:0004672">
    <property type="term" value="F:protein kinase activity"/>
    <property type="evidence" value="ECO:0007669"/>
    <property type="project" value="InterPro"/>
</dbReference>
<evidence type="ECO:0000256" key="3">
    <source>
        <dbReference type="PROSITE-ProRule" id="PRU00023"/>
    </source>
</evidence>
<dbReference type="AlphaFoldDB" id="A0A7S3QW23"/>
<reference evidence="6" key="1">
    <citation type="submission" date="2021-01" db="EMBL/GenBank/DDBJ databases">
        <authorList>
            <person name="Corre E."/>
            <person name="Pelletier E."/>
            <person name="Niang G."/>
            <person name="Scheremetjew M."/>
            <person name="Finn R."/>
            <person name="Kale V."/>
            <person name="Holt S."/>
            <person name="Cochrane G."/>
            <person name="Meng A."/>
            <person name="Brown T."/>
            <person name="Cohen L."/>
        </authorList>
    </citation>
    <scope>NUCLEOTIDE SEQUENCE</scope>
    <source>
        <strain evidence="6">CCMP1320</strain>
    </source>
</reference>
<accession>A0A7S3QW23</accession>
<feature type="repeat" description="ANK" evidence="3">
    <location>
        <begin position="310"/>
        <end position="342"/>
    </location>
</feature>
<dbReference type="PANTHER" id="PTHR24198">
    <property type="entry name" value="ANKYRIN REPEAT AND PROTEIN KINASE DOMAIN-CONTAINING PROTEIN"/>
    <property type="match status" value="1"/>
</dbReference>
<dbReference type="CDD" id="cd00180">
    <property type="entry name" value="PKc"/>
    <property type="match status" value="1"/>
</dbReference>
<protein>
    <recommendedName>
        <fullName evidence="5">Protein kinase domain-containing protein</fullName>
    </recommendedName>
</protein>
<gene>
    <name evidence="6" type="ORF">DTER00134_LOCUS10039</name>
</gene>
<evidence type="ECO:0000259" key="5">
    <source>
        <dbReference type="PROSITE" id="PS50011"/>
    </source>
</evidence>
<dbReference type="GO" id="GO:0005524">
    <property type="term" value="F:ATP binding"/>
    <property type="evidence" value="ECO:0007669"/>
    <property type="project" value="InterPro"/>
</dbReference>
<keyword evidence="1" id="KW-0677">Repeat</keyword>
<dbReference type="SMART" id="SM00248">
    <property type="entry name" value="ANK"/>
    <property type="match status" value="6"/>
</dbReference>
<evidence type="ECO:0000256" key="2">
    <source>
        <dbReference type="ARBA" id="ARBA00023043"/>
    </source>
</evidence>
<dbReference type="EMBL" id="HBIP01017069">
    <property type="protein sequence ID" value="CAE0494966.1"/>
    <property type="molecule type" value="Transcribed_RNA"/>
</dbReference>
<evidence type="ECO:0000313" key="6">
    <source>
        <dbReference type="EMBL" id="CAE0494966.1"/>
    </source>
</evidence>
<dbReference type="PROSITE" id="PS50011">
    <property type="entry name" value="PROTEIN_KINASE_DOM"/>
    <property type="match status" value="1"/>
</dbReference>
<dbReference type="SUPFAM" id="SSF49899">
    <property type="entry name" value="Concanavalin A-like lectins/glucanases"/>
    <property type="match status" value="1"/>
</dbReference>
<dbReference type="PROSITE" id="PS50088">
    <property type="entry name" value="ANK_REPEAT"/>
    <property type="match status" value="4"/>
</dbReference>
<dbReference type="InterPro" id="IPR000719">
    <property type="entry name" value="Prot_kinase_dom"/>
</dbReference>
<dbReference type="InterPro" id="IPR011009">
    <property type="entry name" value="Kinase-like_dom_sf"/>
</dbReference>
<dbReference type="InterPro" id="IPR013320">
    <property type="entry name" value="ConA-like_dom_sf"/>
</dbReference>
<dbReference type="Gene3D" id="1.10.510.10">
    <property type="entry name" value="Transferase(Phosphotransferase) domain 1"/>
    <property type="match status" value="1"/>
</dbReference>
<feature type="domain" description="Protein kinase" evidence="5">
    <location>
        <begin position="446"/>
        <end position="735"/>
    </location>
</feature>
<dbReference type="PANTHER" id="PTHR24198:SF165">
    <property type="entry name" value="ANKYRIN REPEAT-CONTAINING PROTEIN-RELATED"/>
    <property type="match status" value="1"/>
</dbReference>
<feature type="region of interest" description="Disordered" evidence="4">
    <location>
        <begin position="1038"/>
        <end position="1094"/>
    </location>
</feature>
<dbReference type="Gene3D" id="2.60.120.920">
    <property type="match status" value="1"/>
</dbReference>
<feature type="repeat" description="ANK" evidence="3">
    <location>
        <begin position="35"/>
        <end position="68"/>
    </location>
</feature>
<keyword evidence="2 3" id="KW-0040">ANK repeat</keyword>
<dbReference type="InterPro" id="IPR036770">
    <property type="entry name" value="Ankyrin_rpt-contain_sf"/>
</dbReference>
<dbReference type="Pfam" id="PF12796">
    <property type="entry name" value="Ank_2"/>
    <property type="match status" value="3"/>
</dbReference>
<dbReference type="InterPro" id="IPR043136">
    <property type="entry name" value="B30.2/SPRY_sf"/>
</dbReference>
<dbReference type="PROSITE" id="PS50297">
    <property type="entry name" value="ANK_REP_REGION"/>
    <property type="match status" value="3"/>
</dbReference>
<dbReference type="SMART" id="SM00220">
    <property type="entry name" value="S_TKc"/>
    <property type="match status" value="1"/>
</dbReference>
<dbReference type="Pfam" id="PF00069">
    <property type="entry name" value="Pkinase"/>
    <property type="match status" value="1"/>
</dbReference>